<gene>
    <name evidence="1" type="ORF">PRUB_a3360</name>
</gene>
<evidence type="ECO:0000313" key="2">
    <source>
        <dbReference type="Proteomes" id="UP000016480"/>
    </source>
</evidence>
<name>A0A8T0C4G5_9GAMM</name>
<reference evidence="1 2" key="1">
    <citation type="journal article" date="2012" name="J. Bacteriol.">
        <title>Genome sequence of the cycloprodigiosin-producing bacterial strain Pseudoalteromonas rubra ATCC 29570(T).</title>
        <authorList>
            <person name="Xie B.B."/>
            <person name="Shu Y.L."/>
            <person name="Qin Q.L."/>
            <person name="Rong J.C."/>
            <person name="Zhang X.Y."/>
            <person name="Chen X.L."/>
            <person name="Zhou B.C."/>
            <person name="Zhang Y.Z."/>
        </authorList>
    </citation>
    <scope>NUCLEOTIDE SEQUENCE [LARGE SCALE GENOMIC DNA]</scope>
    <source>
        <strain evidence="1 2">DSM 6842</strain>
    </source>
</reference>
<sequence length="39" mass="4187">MSKRLLSNVMVNSLNDKPVDVLCGRNVSASVVGQWLKAG</sequence>
<dbReference type="Proteomes" id="UP000016480">
    <property type="component" value="Unassembled WGS sequence"/>
</dbReference>
<protein>
    <submittedName>
        <fullName evidence="1">Uncharacterized protein</fullName>
    </submittedName>
</protein>
<organism evidence="1 2">
    <name type="scientific">Pseudoalteromonas rubra</name>
    <dbReference type="NCBI Taxonomy" id="43658"/>
    <lineage>
        <taxon>Bacteria</taxon>
        <taxon>Pseudomonadati</taxon>
        <taxon>Pseudomonadota</taxon>
        <taxon>Gammaproteobacteria</taxon>
        <taxon>Alteromonadales</taxon>
        <taxon>Pseudoalteromonadaceae</taxon>
        <taxon>Pseudoalteromonas</taxon>
    </lineage>
</organism>
<evidence type="ECO:0000313" key="1">
    <source>
        <dbReference type="EMBL" id="KAF7783563.1"/>
    </source>
</evidence>
<proteinExistence type="predicted"/>
<accession>A0A8T0C4G5</accession>
<comment type="caution">
    <text evidence="1">The sequence shown here is derived from an EMBL/GenBank/DDBJ whole genome shotgun (WGS) entry which is preliminary data.</text>
</comment>
<dbReference type="AlphaFoldDB" id="A0A8T0C4G5"/>
<dbReference type="EMBL" id="AHCD03000043">
    <property type="protein sequence ID" value="KAF7783563.1"/>
    <property type="molecule type" value="Genomic_DNA"/>
</dbReference>